<name>A0ACC3ACD9_9EURO</name>
<keyword evidence="2" id="KW-1185">Reference proteome</keyword>
<gene>
    <name evidence="1" type="ORF">H2198_003252</name>
</gene>
<dbReference type="Proteomes" id="UP001172386">
    <property type="component" value="Unassembled WGS sequence"/>
</dbReference>
<reference evidence="1" key="1">
    <citation type="submission" date="2022-10" db="EMBL/GenBank/DDBJ databases">
        <title>Culturing micro-colonial fungi from biological soil crusts in the Mojave desert and describing Neophaeococcomyces mojavensis, and introducing the new genera and species Taxawa tesnikishii.</title>
        <authorList>
            <person name="Kurbessoian T."/>
            <person name="Stajich J.E."/>
        </authorList>
    </citation>
    <scope>NUCLEOTIDE SEQUENCE</scope>
    <source>
        <strain evidence="1">JES_112</strain>
    </source>
</reference>
<protein>
    <submittedName>
        <fullName evidence="1">Uncharacterized protein</fullName>
    </submittedName>
</protein>
<dbReference type="EMBL" id="JAPDRQ010000042">
    <property type="protein sequence ID" value="KAJ9659248.1"/>
    <property type="molecule type" value="Genomic_DNA"/>
</dbReference>
<organism evidence="1 2">
    <name type="scientific">Neophaeococcomyces mojaviensis</name>
    <dbReference type="NCBI Taxonomy" id="3383035"/>
    <lineage>
        <taxon>Eukaryota</taxon>
        <taxon>Fungi</taxon>
        <taxon>Dikarya</taxon>
        <taxon>Ascomycota</taxon>
        <taxon>Pezizomycotina</taxon>
        <taxon>Eurotiomycetes</taxon>
        <taxon>Chaetothyriomycetidae</taxon>
        <taxon>Chaetothyriales</taxon>
        <taxon>Chaetothyriales incertae sedis</taxon>
        <taxon>Neophaeococcomyces</taxon>
    </lineage>
</organism>
<proteinExistence type="predicted"/>
<sequence length="477" mass="55317">MPKDFPAEKTKEWADSLGSEMMYLRLGGTDWVFLNSSRVVEALMEKRSAIYSSRPYTMVGEVVSREHRLVLQDYGERWRDTRKAMTNLLSGRSADQFRPMSDLESRQCLYELLETPDKWWLHIIRFTASFTVNMVFGVREHGHSDLFQNLSNAQDIFLRNMQPGMWLVDAFPQLRNLPKCLQWWRPYGNRMYEYTRNAFKGYYDLMQSNTDKGIQPECFSTKFYRDPTKSAWVNDFDAKLFVTGGLIEAGSDSTKNQLNLLIAAMATDPNTWIAKAREELDSVCGKNGERLPTYNDWDKLPYIQAIAKETMRWRPNVSPIGFPHALTQDDEFEGYRFPAGTVVTINHWAISLNPKEYKDPNKFDPDRFMNDDLWKPMAGHYGYGAGRRACAGFRVAQNSMFLMFSRLIYCFDVAEDPTDPIDTYHIRMTPPPGKAYDPPFNARIRVRSAAHRRLILAECKEHYTDEEVATDFPVSRA</sequence>
<evidence type="ECO:0000313" key="1">
    <source>
        <dbReference type="EMBL" id="KAJ9659248.1"/>
    </source>
</evidence>
<accession>A0ACC3ACD9</accession>
<evidence type="ECO:0000313" key="2">
    <source>
        <dbReference type="Proteomes" id="UP001172386"/>
    </source>
</evidence>
<comment type="caution">
    <text evidence="1">The sequence shown here is derived from an EMBL/GenBank/DDBJ whole genome shotgun (WGS) entry which is preliminary data.</text>
</comment>